<evidence type="ECO:0000313" key="5">
    <source>
        <dbReference type="EMBL" id="MBB3151949.1"/>
    </source>
</evidence>
<keyword evidence="4" id="KW-1133">Transmembrane helix</keyword>
<feature type="binding site" evidence="3">
    <location>
        <position position="259"/>
    </location>
    <ligand>
        <name>a divalent metal cation</name>
        <dbReference type="ChEBI" id="CHEBI:60240"/>
    </ligand>
</feature>
<keyword evidence="4" id="KW-0812">Transmembrane</keyword>
<dbReference type="GO" id="GO:0046872">
    <property type="term" value="F:metal ion binding"/>
    <property type="evidence" value="ECO:0007669"/>
    <property type="project" value="UniProtKB-KW"/>
</dbReference>
<evidence type="ECO:0000313" key="6">
    <source>
        <dbReference type="Proteomes" id="UP000518605"/>
    </source>
</evidence>
<organism evidence="5 6">
    <name type="scientific">Paenibacillus endophyticus</name>
    <dbReference type="NCBI Taxonomy" id="1294268"/>
    <lineage>
        <taxon>Bacteria</taxon>
        <taxon>Bacillati</taxon>
        <taxon>Bacillota</taxon>
        <taxon>Bacilli</taxon>
        <taxon>Bacillales</taxon>
        <taxon>Paenibacillaceae</taxon>
        <taxon>Paenibacillus</taxon>
    </lineage>
</organism>
<name>A0A7W5C776_9BACL</name>
<keyword evidence="6" id="KW-1185">Reference proteome</keyword>
<proteinExistence type="inferred from homology"/>
<accession>A0A7W5C776</accession>
<dbReference type="InterPro" id="IPR007837">
    <property type="entry name" value="DinB"/>
</dbReference>
<dbReference type="SUPFAM" id="SSF109854">
    <property type="entry name" value="DinB/YfiT-like putative metalloenzymes"/>
    <property type="match status" value="1"/>
</dbReference>
<feature type="transmembrane region" description="Helical" evidence="4">
    <location>
        <begin position="40"/>
        <end position="62"/>
    </location>
</feature>
<dbReference type="PANTHER" id="PTHR37302">
    <property type="entry name" value="SLR1116 PROTEIN"/>
    <property type="match status" value="1"/>
</dbReference>
<evidence type="ECO:0000256" key="2">
    <source>
        <dbReference type="ARBA" id="ARBA00022723"/>
    </source>
</evidence>
<evidence type="ECO:0000256" key="1">
    <source>
        <dbReference type="ARBA" id="ARBA00008635"/>
    </source>
</evidence>
<reference evidence="5 6" key="1">
    <citation type="submission" date="2020-08" db="EMBL/GenBank/DDBJ databases">
        <title>Genomic Encyclopedia of Type Strains, Phase III (KMG-III): the genomes of soil and plant-associated and newly described type strains.</title>
        <authorList>
            <person name="Whitman W."/>
        </authorList>
    </citation>
    <scope>NUCLEOTIDE SEQUENCE [LARGE SCALE GENOMIC DNA]</scope>
    <source>
        <strain evidence="5 6">CECT 8234</strain>
    </source>
</reference>
<dbReference type="Proteomes" id="UP000518605">
    <property type="component" value="Unassembled WGS sequence"/>
</dbReference>
<dbReference type="InterPro" id="IPR034660">
    <property type="entry name" value="DinB/YfiT-like"/>
</dbReference>
<dbReference type="Gene3D" id="1.20.120.450">
    <property type="entry name" value="dinb family like domain"/>
    <property type="match status" value="1"/>
</dbReference>
<dbReference type="AlphaFoldDB" id="A0A7W5C776"/>
<feature type="binding site" evidence="3">
    <location>
        <position position="177"/>
    </location>
    <ligand>
        <name>a divalent metal cation</name>
        <dbReference type="ChEBI" id="CHEBI:60240"/>
    </ligand>
</feature>
<keyword evidence="2 3" id="KW-0479">Metal-binding</keyword>
<feature type="binding site" evidence="3">
    <location>
        <position position="263"/>
    </location>
    <ligand>
        <name>a divalent metal cation</name>
        <dbReference type="ChEBI" id="CHEBI:60240"/>
    </ligand>
</feature>
<dbReference type="Pfam" id="PF05163">
    <property type="entry name" value="DinB"/>
    <property type="match status" value="1"/>
</dbReference>
<keyword evidence="4" id="KW-0472">Membrane</keyword>
<feature type="transmembrane region" description="Helical" evidence="4">
    <location>
        <begin position="9"/>
        <end position="28"/>
    </location>
</feature>
<dbReference type="RefSeq" id="WP_183561447.1">
    <property type="nucleotide sequence ID" value="NZ_CBCSLB010000003.1"/>
</dbReference>
<evidence type="ECO:0000256" key="3">
    <source>
        <dbReference type="PIRSR" id="PIRSR607837-1"/>
    </source>
</evidence>
<evidence type="ECO:0000256" key="4">
    <source>
        <dbReference type="SAM" id="Phobius"/>
    </source>
</evidence>
<protein>
    <submittedName>
        <fullName evidence="5">Putative damage-inducible protein DinB</fullName>
    </submittedName>
</protein>
<comment type="caution">
    <text evidence="5">The sequence shown here is derived from an EMBL/GenBank/DDBJ whole genome shotgun (WGS) entry which is preliminary data.</text>
</comment>
<gene>
    <name evidence="5" type="ORF">FHS16_001995</name>
</gene>
<sequence length="290" mass="32833">MNLKPRKRIYSWLFLSIVYIANMVIQFISSTKNGVSDALVAFYFVSGIVVLSLFVISCLELVTKNNRIIRVKLISKHNHSIYVLRNDGKLKKYHIFEYDVLNKLEPGQELSITVSSITAMPYHIQSIEVSKQEPLSTLAVQYKKIGSYSAWANLRVIDSIRSSSELQLEKPISLLNHIVAAEKIWLARIKGESTSAIAIWPAYTLEQCEQMAMENKDGYTALLNRLQDSDFCSEITYFNSQGQSFSTTIMDILAHVSLHGSYHRGQIATLLKQAGGIPVNTDYITYVRQI</sequence>
<comment type="similarity">
    <text evidence="1">Belongs to the DinB family.</text>
</comment>
<dbReference type="PANTHER" id="PTHR37302:SF3">
    <property type="entry name" value="DAMAGE-INDUCIBLE PROTEIN DINB"/>
    <property type="match status" value="1"/>
</dbReference>
<dbReference type="EMBL" id="JACHXW010000005">
    <property type="protein sequence ID" value="MBB3151949.1"/>
    <property type="molecule type" value="Genomic_DNA"/>
</dbReference>